<comment type="caution">
    <text evidence="1">The sequence shown here is derived from an EMBL/GenBank/DDBJ whole genome shotgun (WGS) entry which is preliminary data.</text>
</comment>
<evidence type="ECO:0000313" key="2">
    <source>
        <dbReference type="Proteomes" id="UP001595906"/>
    </source>
</evidence>
<reference evidence="2" key="1">
    <citation type="journal article" date="2019" name="Int. J. Syst. Evol. Microbiol.">
        <title>The Global Catalogue of Microorganisms (GCM) 10K type strain sequencing project: providing services to taxonomists for standard genome sequencing and annotation.</title>
        <authorList>
            <consortium name="The Broad Institute Genomics Platform"/>
            <consortium name="The Broad Institute Genome Sequencing Center for Infectious Disease"/>
            <person name="Wu L."/>
            <person name="Ma J."/>
        </authorList>
    </citation>
    <scope>NUCLEOTIDE SEQUENCE [LARGE SCALE GENOMIC DNA]</scope>
    <source>
        <strain evidence="2">CECT 8010</strain>
    </source>
</reference>
<dbReference type="Pfam" id="PF11009">
    <property type="entry name" value="BrxC"/>
    <property type="match status" value="1"/>
</dbReference>
<keyword evidence="2" id="KW-1185">Reference proteome</keyword>
<proteinExistence type="predicted"/>
<dbReference type="InterPro" id="IPR036249">
    <property type="entry name" value="Thioredoxin-like_sf"/>
</dbReference>
<dbReference type="NCBIfam" id="TIGR04019">
    <property type="entry name" value="B_thiol_YtxJ"/>
    <property type="match status" value="1"/>
</dbReference>
<gene>
    <name evidence="1" type="primary">ytxJ</name>
    <name evidence="1" type="ORF">ACFOW1_13690</name>
</gene>
<name>A0ABV8Q0B6_9BACT</name>
<protein>
    <submittedName>
        <fullName evidence="1">Bacillithiol system redox-active protein YtxJ</fullName>
    </submittedName>
</protein>
<dbReference type="Gene3D" id="3.40.30.10">
    <property type="entry name" value="Glutaredoxin"/>
    <property type="match status" value="1"/>
</dbReference>
<dbReference type="InterPro" id="IPR022551">
    <property type="entry name" value="BrxC"/>
</dbReference>
<dbReference type="EMBL" id="JBHSDC010000028">
    <property type="protein sequence ID" value="MFC4232950.1"/>
    <property type="molecule type" value="Genomic_DNA"/>
</dbReference>
<sequence length="110" mass="12474">MNWIALDNEQQLETIAEKSFTTPQVIFKHSTTCSISSMVLNRLERAETPANIDFYYLDLLKLRPISAAIAEKFQVHHESPQILVIKNGECIYDESHYGISMDEIAAQTAS</sequence>
<evidence type="ECO:0000313" key="1">
    <source>
        <dbReference type="EMBL" id="MFC4232950.1"/>
    </source>
</evidence>
<dbReference type="SUPFAM" id="SSF52833">
    <property type="entry name" value="Thioredoxin-like"/>
    <property type="match status" value="1"/>
</dbReference>
<accession>A0ABV8Q0B6</accession>
<dbReference type="Proteomes" id="UP001595906">
    <property type="component" value="Unassembled WGS sequence"/>
</dbReference>
<dbReference type="RefSeq" id="WP_379015012.1">
    <property type="nucleotide sequence ID" value="NZ_JBHSDC010000028.1"/>
</dbReference>
<organism evidence="1 2">
    <name type="scientific">Parasediminibacterium paludis</name>
    <dbReference type="NCBI Taxonomy" id="908966"/>
    <lineage>
        <taxon>Bacteria</taxon>
        <taxon>Pseudomonadati</taxon>
        <taxon>Bacteroidota</taxon>
        <taxon>Chitinophagia</taxon>
        <taxon>Chitinophagales</taxon>
        <taxon>Chitinophagaceae</taxon>
        <taxon>Parasediminibacterium</taxon>
    </lineage>
</organism>